<dbReference type="AlphaFoldDB" id="R8BKA0"/>
<dbReference type="PROSITE" id="PS50850">
    <property type="entry name" value="MFS"/>
    <property type="match status" value="1"/>
</dbReference>
<comment type="similarity">
    <text evidence="2 7">Belongs to the major facilitator superfamily. Sugar transporter (TC 2.A.1.1) family.</text>
</comment>
<evidence type="ECO:0000313" key="11">
    <source>
        <dbReference type="Proteomes" id="UP000014074"/>
    </source>
</evidence>
<dbReference type="EMBL" id="KB933133">
    <property type="protein sequence ID" value="EON99714.1"/>
    <property type="molecule type" value="Genomic_DNA"/>
</dbReference>
<evidence type="ECO:0000256" key="1">
    <source>
        <dbReference type="ARBA" id="ARBA00004141"/>
    </source>
</evidence>
<dbReference type="KEGG" id="tmn:UCRPA7_4757"/>
<dbReference type="InterPro" id="IPR003663">
    <property type="entry name" value="Sugar/inositol_transpt"/>
</dbReference>
<dbReference type="PANTHER" id="PTHR48022">
    <property type="entry name" value="PLASTIDIC GLUCOSE TRANSPORTER 4"/>
    <property type="match status" value="1"/>
</dbReference>
<feature type="transmembrane region" description="Helical" evidence="8">
    <location>
        <begin position="359"/>
        <end position="382"/>
    </location>
</feature>
<keyword evidence="5 8" id="KW-1133">Transmembrane helix</keyword>
<evidence type="ECO:0000256" key="5">
    <source>
        <dbReference type="ARBA" id="ARBA00022989"/>
    </source>
</evidence>
<feature type="transmembrane region" description="Helical" evidence="8">
    <location>
        <begin position="136"/>
        <end position="156"/>
    </location>
</feature>
<dbReference type="GO" id="GO:0005351">
    <property type="term" value="F:carbohydrate:proton symporter activity"/>
    <property type="evidence" value="ECO:0007669"/>
    <property type="project" value="TreeGrafter"/>
</dbReference>
<proteinExistence type="inferred from homology"/>
<dbReference type="GO" id="GO:0016020">
    <property type="term" value="C:membrane"/>
    <property type="evidence" value="ECO:0007669"/>
    <property type="project" value="UniProtKB-SubCell"/>
</dbReference>
<dbReference type="GeneID" id="19325240"/>
<evidence type="ECO:0000256" key="6">
    <source>
        <dbReference type="ARBA" id="ARBA00023136"/>
    </source>
</evidence>
<keyword evidence="6 8" id="KW-0472">Membrane</keyword>
<feature type="transmembrane region" description="Helical" evidence="8">
    <location>
        <begin position="77"/>
        <end position="97"/>
    </location>
</feature>
<dbReference type="HOGENOM" id="CLU_001265_30_3_1"/>
<dbReference type="InterPro" id="IPR036259">
    <property type="entry name" value="MFS_trans_sf"/>
</dbReference>
<dbReference type="Gene3D" id="1.20.1250.20">
    <property type="entry name" value="MFS general substrate transporter like domains"/>
    <property type="match status" value="1"/>
</dbReference>
<feature type="transmembrane region" description="Helical" evidence="8">
    <location>
        <begin position="425"/>
        <end position="443"/>
    </location>
</feature>
<dbReference type="InterPro" id="IPR005828">
    <property type="entry name" value="MFS_sugar_transport-like"/>
</dbReference>
<keyword evidence="4 8" id="KW-0812">Transmembrane</keyword>
<evidence type="ECO:0000259" key="9">
    <source>
        <dbReference type="PROSITE" id="PS50850"/>
    </source>
</evidence>
<feature type="transmembrane region" description="Helical" evidence="8">
    <location>
        <begin position="394"/>
        <end position="413"/>
    </location>
</feature>
<organism evidence="10 11">
    <name type="scientific">Phaeoacremonium minimum (strain UCR-PA7)</name>
    <name type="common">Esca disease fungus</name>
    <name type="synonym">Togninia minima</name>
    <dbReference type="NCBI Taxonomy" id="1286976"/>
    <lineage>
        <taxon>Eukaryota</taxon>
        <taxon>Fungi</taxon>
        <taxon>Dikarya</taxon>
        <taxon>Ascomycota</taxon>
        <taxon>Pezizomycotina</taxon>
        <taxon>Sordariomycetes</taxon>
        <taxon>Sordariomycetidae</taxon>
        <taxon>Togniniales</taxon>
        <taxon>Togniniaceae</taxon>
        <taxon>Phaeoacremonium</taxon>
    </lineage>
</organism>
<gene>
    <name evidence="10" type="ORF">UCRPA7_4757</name>
</gene>
<evidence type="ECO:0000256" key="2">
    <source>
        <dbReference type="ARBA" id="ARBA00010992"/>
    </source>
</evidence>
<evidence type="ECO:0000256" key="8">
    <source>
        <dbReference type="SAM" id="Phobius"/>
    </source>
</evidence>
<dbReference type="PROSITE" id="PS00216">
    <property type="entry name" value="SUGAR_TRANSPORT_1"/>
    <property type="match status" value="1"/>
</dbReference>
<dbReference type="PANTHER" id="PTHR48022:SF14">
    <property type="entry name" value="MAJOR FACILITATOR SUPERFAMILY (MFS) PROFILE DOMAIN-CONTAINING PROTEIN-RELATED"/>
    <property type="match status" value="1"/>
</dbReference>
<keyword evidence="11" id="KW-1185">Reference proteome</keyword>
<evidence type="ECO:0000256" key="4">
    <source>
        <dbReference type="ARBA" id="ARBA00022692"/>
    </source>
</evidence>
<feature type="transmembrane region" description="Helical" evidence="8">
    <location>
        <begin position="326"/>
        <end position="347"/>
    </location>
</feature>
<dbReference type="OrthoDB" id="6612291at2759"/>
<dbReference type="Pfam" id="PF00083">
    <property type="entry name" value="Sugar_tr"/>
    <property type="match status" value="1"/>
</dbReference>
<dbReference type="RefSeq" id="XP_007915499.1">
    <property type="nucleotide sequence ID" value="XM_007917308.1"/>
</dbReference>
<dbReference type="PROSITE" id="PS00217">
    <property type="entry name" value="SUGAR_TRANSPORT_2"/>
    <property type="match status" value="1"/>
</dbReference>
<dbReference type="InterPro" id="IPR020846">
    <property type="entry name" value="MFS_dom"/>
</dbReference>
<reference evidence="11" key="1">
    <citation type="journal article" date="2013" name="Genome Announc.">
        <title>Draft genome sequence of the ascomycete Phaeoacremonium aleophilum strain UCR-PA7, a causal agent of the esca disease complex in grapevines.</title>
        <authorList>
            <person name="Blanco-Ulate B."/>
            <person name="Rolshausen P."/>
            <person name="Cantu D."/>
        </authorList>
    </citation>
    <scope>NUCLEOTIDE SEQUENCE [LARGE SCALE GENOMIC DNA]</scope>
    <source>
        <strain evidence="11">UCR-PA7</strain>
    </source>
</reference>
<dbReference type="eggNOG" id="KOG0254">
    <property type="taxonomic scope" value="Eukaryota"/>
</dbReference>
<dbReference type="PRINTS" id="PR00171">
    <property type="entry name" value="SUGRTRNSPORT"/>
</dbReference>
<dbReference type="InterPro" id="IPR050360">
    <property type="entry name" value="MFS_Sugar_Transporters"/>
</dbReference>
<protein>
    <submittedName>
        <fullName evidence="10">Putative sugar transporter protein</fullName>
    </submittedName>
</protein>
<keyword evidence="10" id="KW-0762">Sugar transport</keyword>
<dbReference type="SUPFAM" id="SSF103473">
    <property type="entry name" value="MFS general substrate transporter"/>
    <property type="match status" value="1"/>
</dbReference>
<feature type="transmembrane region" description="Helical" evidence="8">
    <location>
        <begin position="103"/>
        <end position="124"/>
    </location>
</feature>
<dbReference type="InterPro" id="IPR005829">
    <property type="entry name" value="Sugar_transporter_CS"/>
</dbReference>
<evidence type="ECO:0000313" key="10">
    <source>
        <dbReference type="EMBL" id="EON99714.1"/>
    </source>
</evidence>
<name>R8BKA0_PHAM7</name>
<feature type="domain" description="Major facilitator superfamily (MFS) profile" evidence="9">
    <location>
        <begin position="8"/>
        <end position="447"/>
    </location>
</feature>
<feature type="transmembrane region" description="Helical" evidence="8">
    <location>
        <begin position="176"/>
        <end position="192"/>
    </location>
</feature>
<accession>R8BKA0</accession>
<feature type="transmembrane region" description="Helical" evidence="8">
    <location>
        <begin position="47"/>
        <end position="65"/>
    </location>
</feature>
<evidence type="ECO:0000256" key="3">
    <source>
        <dbReference type="ARBA" id="ARBA00022448"/>
    </source>
</evidence>
<keyword evidence="3 7" id="KW-0813">Transport</keyword>
<dbReference type="FunFam" id="1.20.1250.20:FF:000134">
    <property type="entry name" value="MFS sugar transporter protein"/>
    <property type="match status" value="1"/>
</dbReference>
<dbReference type="Proteomes" id="UP000014074">
    <property type="component" value="Unassembled WGS sequence"/>
</dbReference>
<feature type="transmembrane region" description="Helical" evidence="8">
    <location>
        <begin position="5"/>
        <end position="27"/>
    </location>
</feature>
<dbReference type="NCBIfam" id="TIGR00879">
    <property type="entry name" value="SP"/>
    <property type="match status" value="1"/>
</dbReference>
<sequence length="492" mass="53434">MSGWLIFSCAVISMGAIFWGYDIGILSTIYVSPGFKKALNNPSSAETGLITAIFSAGQFFGFSLLAGPVNNKYGRRWAGFIGVCVLCVGAAIQTGAVHLAMMVVGRIIAGLGTGIVSTAVPLYLSEIAPAEHRGAYVAANQVGIVFGISMAFWVGYGFSFWNYGNGVDLEWRLSNAMQFVPALIFLGGVTFLPESPRWLMEHDQIEEAGRSLTKLRGTANLMDVQAELDEIHANILWHKEHSVNSVKVFVTEKALWARLWRAWALSFLQQMSGAAGIRYYLPTNFIAAGTSKELSLLASGIDGTVQVVCTVGAMFFIDRIGRRHSLGIGAVIMAFCLMINGALQLAYPNQSNQSANYCNIFFIFFFTVGYSMGFGPCAWIYSSEIFPANVRSKGLGLSVSGSSLGSIIVGQVWPVAVSNIGPRVYFIFMSFNVFAAILVYACYPETKKKTLEELDSHFGKLNVHSETEATPKQMLAEHEHVEVDAIQGGSKA</sequence>
<comment type="subcellular location">
    <subcellularLocation>
        <location evidence="1">Membrane</location>
        <topology evidence="1">Multi-pass membrane protein</topology>
    </subcellularLocation>
</comment>
<evidence type="ECO:0000256" key="7">
    <source>
        <dbReference type="RuleBase" id="RU003346"/>
    </source>
</evidence>